<dbReference type="PANTHER" id="PTHR35007">
    <property type="entry name" value="INTEGRAL MEMBRANE PROTEIN-RELATED"/>
    <property type="match status" value="1"/>
</dbReference>
<evidence type="ECO:0000256" key="3">
    <source>
        <dbReference type="ARBA" id="ARBA00022692"/>
    </source>
</evidence>
<name>A0A7W7AEX5_9SPHN</name>
<keyword evidence="2" id="KW-1003">Cell membrane</keyword>
<dbReference type="InterPro" id="IPR018076">
    <property type="entry name" value="T2SS_GspF_dom"/>
</dbReference>
<dbReference type="AlphaFoldDB" id="A0A7W7AEX5"/>
<accession>A0A7W7AEX5</accession>
<evidence type="ECO:0000256" key="4">
    <source>
        <dbReference type="ARBA" id="ARBA00022989"/>
    </source>
</evidence>
<gene>
    <name evidence="8" type="ORF">GGR37_003951</name>
</gene>
<organism evidence="8 9">
    <name type="scientific">Novosphingobium taihuense</name>
    <dbReference type="NCBI Taxonomy" id="260085"/>
    <lineage>
        <taxon>Bacteria</taxon>
        <taxon>Pseudomonadati</taxon>
        <taxon>Pseudomonadota</taxon>
        <taxon>Alphaproteobacteria</taxon>
        <taxon>Sphingomonadales</taxon>
        <taxon>Sphingomonadaceae</taxon>
        <taxon>Novosphingobium</taxon>
    </lineage>
</organism>
<comment type="caution">
    <text evidence="8">The sequence shown here is derived from an EMBL/GenBank/DDBJ whole genome shotgun (WGS) entry which is preliminary data.</text>
</comment>
<evidence type="ECO:0000256" key="1">
    <source>
        <dbReference type="ARBA" id="ARBA00004651"/>
    </source>
</evidence>
<feature type="domain" description="Type II secretion system protein GspF" evidence="7">
    <location>
        <begin position="170"/>
        <end position="298"/>
    </location>
</feature>
<dbReference type="OrthoDB" id="9810662at2"/>
<keyword evidence="4 6" id="KW-1133">Transmembrane helix</keyword>
<dbReference type="RefSeq" id="WP_144907986.1">
    <property type="nucleotide sequence ID" value="NZ_JACHOA010000010.1"/>
</dbReference>
<feature type="transmembrane region" description="Helical" evidence="6">
    <location>
        <begin position="277"/>
        <end position="303"/>
    </location>
</feature>
<reference evidence="8 9" key="1">
    <citation type="submission" date="2020-08" db="EMBL/GenBank/DDBJ databases">
        <title>Genomic Encyclopedia of Type Strains, Phase IV (KMG-IV): sequencing the most valuable type-strain genomes for metagenomic binning, comparative biology and taxonomic classification.</title>
        <authorList>
            <person name="Goeker M."/>
        </authorList>
    </citation>
    <scope>NUCLEOTIDE SEQUENCE [LARGE SCALE GENOMIC DNA]</scope>
    <source>
        <strain evidence="8 9">DSM 17507</strain>
    </source>
</reference>
<evidence type="ECO:0000256" key="6">
    <source>
        <dbReference type="SAM" id="Phobius"/>
    </source>
</evidence>
<keyword evidence="3 6" id="KW-0812">Transmembrane</keyword>
<keyword evidence="5 6" id="KW-0472">Membrane</keyword>
<proteinExistence type="predicted"/>
<evidence type="ECO:0000256" key="5">
    <source>
        <dbReference type="ARBA" id="ARBA00023136"/>
    </source>
</evidence>
<comment type="subcellular location">
    <subcellularLocation>
        <location evidence="1">Cell membrane</location>
        <topology evidence="1">Multi-pass membrane protein</topology>
    </subcellularLocation>
</comment>
<keyword evidence="9" id="KW-1185">Reference proteome</keyword>
<feature type="transmembrane region" description="Helical" evidence="6">
    <location>
        <begin position="131"/>
        <end position="151"/>
    </location>
</feature>
<dbReference type="Pfam" id="PF00482">
    <property type="entry name" value="T2SSF"/>
    <property type="match status" value="1"/>
</dbReference>
<dbReference type="Proteomes" id="UP000538566">
    <property type="component" value="Unassembled WGS sequence"/>
</dbReference>
<evidence type="ECO:0000313" key="9">
    <source>
        <dbReference type="Proteomes" id="UP000538566"/>
    </source>
</evidence>
<sequence>MSDTFIRLGILAIFFGLCAWGSYRAVLFAQTSATVRTRVKAVGSVRPTLTADKASGAGAVWARLVEAVENSGLSLSDSNPDALRAKMIAAGFESPIAPRAYVLIRLIMVFAVPALGLLFLAIAGLEFDLVNLYFVGVISAALALLGPTYFIRVRTSSRKTAITNGFPNCLDLLLVCVEAGLGLEAALDRISREMVDAEPEVSRLLVRTTLHLRAGASREEALRRLANLAGVDEISSFCTMLIQSERLGSSIGTTLRIFAAEMREKRRMRAEEKAHKLPVLISVPLIVCMLPTMLGVLMLPAAIRVATQLLPALAGK</sequence>
<feature type="transmembrane region" description="Helical" evidence="6">
    <location>
        <begin position="102"/>
        <end position="125"/>
    </location>
</feature>
<dbReference type="GO" id="GO:0005886">
    <property type="term" value="C:plasma membrane"/>
    <property type="evidence" value="ECO:0007669"/>
    <property type="project" value="UniProtKB-SubCell"/>
</dbReference>
<feature type="transmembrane region" description="Helical" evidence="6">
    <location>
        <begin position="6"/>
        <end position="26"/>
    </location>
</feature>
<dbReference type="PANTHER" id="PTHR35007:SF2">
    <property type="entry name" value="PILUS ASSEMBLE PROTEIN"/>
    <property type="match status" value="1"/>
</dbReference>
<evidence type="ECO:0000256" key="2">
    <source>
        <dbReference type="ARBA" id="ARBA00022475"/>
    </source>
</evidence>
<evidence type="ECO:0000313" key="8">
    <source>
        <dbReference type="EMBL" id="MBB4615651.1"/>
    </source>
</evidence>
<evidence type="ECO:0000259" key="7">
    <source>
        <dbReference type="Pfam" id="PF00482"/>
    </source>
</evidence>
<protein>
    <submittedName>
        <fullName evidence="8">Tight adherence protein C</fullName>
    </submittedName>
</protein>
<dbReference type="EMBL" id="JACHOA010000010">
    <property type="protein sequence ID" value="MBB4615651.1"/>
    <property type="molecule type" value="Genomic_DNA"/>
</dbReference>